<accession>A0ACC3DUF9</accession>
<keyword evidence="2" id="KW-1185">Reference proteome</keyword>
<gene>
    <name evidence="1" type="ORF">LTS18_002612</name>
</gene>
<dbReference type="EMBL" id="JAWDJW010000633">
    <property type="protein sequence ID" value="KAK3080302.1"/>
    <property type="molecule type" value="Genomic_DNA"/>
</dbReference>
<dbReference type="Proteomes" id="UP001186974">
    <property type="component" value="Unassembled WGS sequence"/>
</dbReference>
<organism evidence="1 2">
    <name type="scientific">Coniosporium uncinatum</name>
    <dbReference type="NCBI Taxonomy" id="93489"/>
    <lineage>
        <taxon>Eukaryota</taxon>
        <taxon>Fungi</taxon>
        <taxon>Dikarya</taxon>
        <taxon>Ascomycota</taxon>
        <taxon>Pezizomycotina</taxon>
        <taxon>Dothideomycetes</taxon>
        <taxon>Dothideomycetes incertae sedis</taxon>
        <taxon>Coniosporium</taxon>
    </lineage>
</organism>
<evidence type="ECO:0000313" key="2">
    <source>
        <dbReference type="Proteomes" id="UP001186974"/>
    </source>
</evidence>
<reference evidence="1" key="1">
    <citation type="submission" date="2024-09" db="EMBL/GenBank/DDBJ databases">
        <title>Black Yeasts Isolated from many extreme environments.</title>
        <authorList>
            <person name="Coleine C."/>
            <person name="Stajich J.E."/>
            <person name="Selbmann L."/>
        </authorList>
    </citation>
    <scope>NUCLEOTIDE SEQUENCE</scope>
    <source>
        <strain evidence="1">CCFEE 5737</strain>
    </source>
</reference>
<sequence length="138" mass="15731">SDSAADSDDETPIDEDENSGEFDGFDHWSVGSSVSTLVDNFIDNKAELDDSNEDRDEDEGEEGGDPLNRYPSRRVQRAKRYNYRLDEFVVPDQPEAVQGEDESEHYGLEPMESPEDNASDWDGEYDDDDHDEEMLDLE</sequence>
<proteinExistence type="predicted"/>
<evidence type="ECO:0000313" key="1">
    <source>
        <dbReference type="EMBL" id="KAK3080302.1"/>
    </source>
</evidence>
<feature type="non-terminal residue" evidence="1">
    <location>
        <position position="1"/>
    </location>
</feature>
<protein>
    <submittedName>
        <fullName evidence="1">Uncharacterized protein</fullName>
    </submittedName>
</protein>
<comment type="caution">
    <text evidence="1">The sequence shown here is derived from an EMBL/GenBank/DDBJ whole genome shotgun (WGS) entry which is preliminary data.</text>
</comment>
<name>A0ACC3DUF9_9PEZI</name>